<name>A0A5K7ZXR5_9BACT</name>
<dbReference type="KEGG" id="dov:DSCO28_55200"/>
<organism evidence="1 2">
    <name type="scientific">Desulfosarcina ovata subsp. sediminis</name>
    <dbReference type="NCBI Taxonomy" id="885957"/>
    <lineage>
        <taxon>Bacteria</taxon>
        <taxon>Pseudomonadati</taxon>
        <taxon>Thermodesulfobacteriota</taxon>
        <taxon>Desulfobacteria</taxon>
        <taxon>Desulfobacterales</taxon>
        <taxon>Desulfosarcinaceae</taxon>
        <taxon>Desulfosarcina</taxon>
    </lineage>
</organism>
<accession>A0A5K7ZXR5</accession>
<evidence type="ECO:0000313" key="1">
    <source>
        <dbReference type="EMBL" id="BBO84954.1"/>
    </source>
</evidence>
<proteinExistence type="predicted"/>
<gene>
    <name evidence="1" type="ORF">DSCO28_55200</name>
</gene>
<protein>
    <submittedName>
        <fullName evidence="1">Uncharacterized protein</fullName>
    </submittedName>
</protein>
<dbReference type="Proteomes" id="UP000425960">
    <property type="component" value="Chromosome"/>
</dbReference>
<sequence length="178" mass="20353">METPSGRVTDTPVGFSYFPCHFDKFEQLRYLDDTINKLRGSEGLVILFSPKSHIDFFNSYCAIFELSTKVFFVDGNGVSPPSRYFAIETGKVIVFYIPPGMGIRIGHKGWYGFNGWYYPGKKGSKINSFLIGLDENEWDEKRIYYIALFLNQATSNFVQIGDNDVGHSMVEKVLRKNK</sequence>
<reference evidence="1 2" key="1">
    <citation type="submission" date="2019-11" db="EMBL/GenBank/DDBJ databases">
        <title>Comparative genomics of hydrocarbon-degrading Desulfosarcina strains.</title>
        <authorList>
            <person name="Watanabe M."/>
            <person name="Kojima H."/>
            <person name="Fukui M."/>
        </authorList>
    </citation>
    <scope>NUCLEOTIDE SEQUENCE [LARGE SCALE GENOMIC DNA]</scope>
    <source>
        <strain evidence="1 2">28bB2T</strain>
    </source>
</reference>
<evidence type="ECO:0000313" key="2">
    <source>
        <dbReference type="Proteomes" id="UP000425960"/>
    </source>
</evidence>
<dbReference type="EMBL" id="AP021876">
    <property type="protein sequence ID" value="BBO84954.1"/>
    <property type="molecule type" value="Genomic_DNA"/>
</dbReference>
<dbReference type="AlphaFoldDB" id="A0A5K7ZXR5"/>